<dbReference type="AlphaFoldDB" id="A0A370KYL9"/>
<dbReference type="OrthoDB" id="573392at2"/>
<reference evidence="3" key="1">
    <citation type="submission" date="2018-07" db="EMBL/GenBank/DDBJ databases">
        <authorList>
            <person name="Safronova V.I."/>
            <person name="Chirak E.R."/>
            <person name="Sazanova A.L."/>
        </authorList>
    </citation>
    <scope>NUCLEOTIDE SEQUENCE [LARGE SCALE GENOMIC DNA]</scope>
    <source>
        <strain evidence="3">RCAM04685</strain>
    </source>
</reference>
<proteinExistence type="predicted"/>
<comment type="caution">
    <text evidence="2">The sequence shown here is derived from an EMBL/GenBank/DDBJ whole genome shotgun (WGS) entry which is preliminary data.</text>
</comment>
<keyword evidence="1" id="KW-0560">Oxidoreductase</keyword>
<dbReference type="Pfam" id="PF13510">
    <property type="entry name" value="Fer2_4"/>
    <property type="match status" value="1"/>
</dbReference>
<evidence type="ECO:0000256" key="1">
    <source>
        <dbReference type="ARBA" id="ARBA00023002"/>
    </source>
</evidence>
<dbReference type="GO" id="GO:0051536">
    <property type="term" value="F:iron-sulfur cluster binding"/>
    <property type="evidence" value="ECO:0007669"/>
    <property type="project" value="InterPro"/>
</dbReference>
<dbReference type="SUPFAM" id="SSF54292">
    <property type="entry name" value="2Fe-2S ferredoxin-like"/>
    <property type="match status" value="1"/>
</dbReference>
<organism evidence="2 3">
    <name type="scientific">Bosea caraganae</name>
    <dbReference type="NCBI Taxonomy" id="2763117"/>
    <lineage>
        <taxon>Bacteria</taxon>
        <taxon>Pseudomonadati</taxon>
        <taxon>Pseudomonadota</taxon>
        <taxon>Alphaproteobacteria</taxon>
        <taxon>Hyphomicrobiales</taxon>
        <taxon>Boseaceae</taxon>
        <taxon>Bosea</taxon>
    </lineage>
</organism>
<gene>
    <name evidence="2" type="ORF">DWE98_26030</name>
</gene>
<protein>
    <submittedName>
        <fullName evidence="2">(2Fe-2S)-binding protein</fullName>
    </submittedName>
</protein>
<keyword evidence="3" id="KW-1185">Reference proteome</keyword>
<dbReference type="InterPro" id="IPR042204">
    <property type="entry name" value="2Fe-2S-bd_N"/>
</dbReference>
<dbReference type="RefSeq" id="WP_114832234.1">
    <property type="nucleotide sequence ID" value="NZ_QQTO01000022.1"/>
</dbReference>
<evidence type="ECO:0000313" key="2">
    <source>
        <dbReference type="EMBL" id="RDJ20099.1"/>
    </source>
</evidence>
<accession>A0A370KYL9</accession>
<dbReference type="GO" id="GO:0016491">
    <property type="term" value="F:oxidoreductase activity"/>
    <property type="evidence" value="ECO:0007669"/>
    <property type="project" value="UniProtKB-KW"/>
</dbReference>
<dbReference type="Proteomes" id="UP000255207">
    <property type="component" value="Unassembled WGS sequence"/>
</dbReference>
<sequence length="94" mass="9836">MPKGLRIDETLASRRSFHFSFEGREIPAYEGESVATALLAAGITKLRCSPGDGGPRGLFCAMGVCQECVVSVAGQAVEACRLLAAPGLDVKVQP</sequence>
<name>A0A370KYL9_9HYPH</name>
<dbReference type="EMBL" id="QQTP01000022">
    <property type="protein sequence ID" value="RDJ20099.1"/>
    <property type="molecule type" value="Genomic_DNA"/>
</dbReference>
<dbReference type="Gene3D" id="3.10.20.440">
    <property type="entry name" value="2Fe-2S iron-sulphur cluster binding domain, sarcosine oxidase, alpha subunit, N-terminal domain"/>
    <property type="match status" value="1"/>
</dbReference>
<evidence type="ECO:0000313" key="3">
    <source>
        <dbReference type="Proteomes" id="UP000255207"/>
    </source>
</evidence>
<dbReference type="InterPro" id="IPR036010">
    <property type="entry name" value="2Fe-2S_ferredoxin-like_sf"/>
</dbReference>